<feature type="region of interest" description="Disordered" evidence="1">
    <location>
        <begin position="1"/>
        <end position="27"/>
    </location>
</feature>
<organism evidence="3 4">
    <name type="scientific">Linum trigynum</name>
    <dbReference type="NCBI Taxonomy" id="586398"/>
    <lineage>
        <taxon>Eukaryota</taxon>
        <taxon>Viridiplantae</taxon>
        <taxon>Streptophyta</taxon>
        <taxon>Embryophyta</taxon>
        <taxon>Tracheophyta</taxon>
        <taxon>Spermatophyta</taxon>
        <taxon>Magnoliopsida</taxon>
        <taxon>eudicotyledons</taxon>
        <taxon>Gunneridae</taxon>
        <taxon>Pentapetalae</taxon>
        <taxon>rosids</taxon>
        <taxon>fabids</taxon>
        <taxon>Malpighiales</taxon>
        <taxon>Linaceae</taxon>
        <taxon>Linum</taxon>
    </lineage>
</organism>
<evidence type="ECO:0000256" key="2">
    <source>
        <dbReference type="SAM" id="Phobius"/>
    </source>
</evidence>
<dbReference type="Proteomes" id="UP001497516">
    <property type="component" value="Chromosome 6"/>
</dbReference>
<evidence type="ECO:0000256" key="1">
    <source>
        <dbReference type="SAM" id="MobiDB-lite"/>
    </source>
</evidence>
<protein>
    <submittedName>
        <fullName evidence="3">Uncharacterized protein</fullName>
    </submittedName>
</protein>
<dbReference type="EMBL" id="OZ034819">
    <property type="protein sequence ID" value="CAL1394037.1"/>
    <property type="molecule type" value="Genomic_DNA"/>
</dbReference>
<evidence type="ECO:0000313" key="4">
    <source>
        <dbReference type="Proteomes" id="UP001497516"/>
    </source>
</evidence>
<feature type="transmembrane region" description="Helical" evidence="2">
    <location>
        <begin position="34"/>
        <end position="58"/>
    </location>
</feature>
<name>A0AAV2F7X5_9ROSI</name>
<keyword evidence="4" id="KW-1185">Reference proteome</keyword>
<reference evidence="3 4" key="1">
    <citation type="submission" date="2024-04" db="EMBL/GenBank/DDBJ databases">
        <authorList>
            <person name="Fracassetti M."/>
        </authorList>
    </citation>
    <scope>NUCLEOTIDE SEQUENCE [LARGE SCALE GENOMIC DNA]</scope>
</reference>
<evidence type="ECO:0000313" key="3">
    <source>
        <dbReference type="EMBL" id="CAL1394037.1"/>
    </source>
</evidence>
<proteinExistence type="predicted"/>
<sequence length="78" mass="9339">MAKLEPLDNEPTSDYDKDRMAKKKKDRNHGSTKFFVFVDYLFLCIFLGFLSFIIFRIAAGSFSSWLIYQFPRFAFWTY</sequence>
<dbReference type="AlphaFoldDB" id="A0AAV2F7X5"/>
<accession>A0AAV2F7X5</accession>
<keyword evidence="2" id="KW-0472">Membrane</keyword>
<keyword evidence="2" id="KW-1133">Transmembrane helix</keyword>
<gene>
    <name evidence="3" type="ORF">LTRI10_LOCUS34565</name>
</gene>
<keyword evidence="2" id="KW-0812">Transmembrane</keyword>